<organism evidence="1 2">
    <name type="scientific">Ensete ventricosum</name>
    <name type="common">Abyssinian banana</name>
    <name type="synonym">Musa ensete</name>
    <dbReference type="NCBI Taxonomy" id="4639"/>
    <lineage>
        <taxon>Eukaryota</taxon>
        <taxon>Viridiplantae</taxon>
        <taxon>Streptophyta</taxon>
        <taxon>Embryophyta</taxon>
        <taxon>Tracheophyta</taxon>
        <taxon>Spermatophyta</taxon>
        <taxon>Magnoliopsida</taxon>
        <taxon>Liliopsida</taxon>
        <taxon>Zingiberales</taxon>
        <taxon>Musaceae</taxon>
        <taxon>Ensete</taxon>
    </lineage>
</organism>
<reference evidence="2" key="1">
    <citation type="journal article" date="2014" name="Agronomy (Basel)">
        <title>A Draft Genome Sequence for Ensete ventricosum, the Drought-Tolerant Tree Against Hunger.</title>
        <authorList>
            <person name="Harrison J."/>
            <person name="Moore K.A."/>
            <person name="Paszkiewicz K."/>
            <person name="Jones T."/>
            <person name="Grant M."/>
            <person name="Ambacheew D."/>
            <person name="Muzemil S."/>
            <person name="Studholme D.J."/>
        </authorList>
    </citation>
    <scope>NUCLEOTIDE SEQUENCE [LARGE SCALE GENOMIC DNA]</scope>
</reference>
<name>A0A444CME4_ENSVE</name>
<protein>
    <submittedName>
        <fullName evidence="1">Uncharacterized protein</fullName>
    </submittedName>
</protein>
<evidence type="ECO:0000313" key="2">
    <source>
        <dbReference type="Proteomes" id="UP000287651"/>
    </source>
</evidence>
<evidence type="ECO:0000313" key="1">
    <source>
        <dbReference type="EMBL" id="RRT66151.1"/>
    </source>
</evidence>
<gene>
    <name evidence="1" type="ORF">B296_00025376</name>
</gene>
<accession>A0A444CME4</accession>
<comment type="caution">
    <text evidence="1">The sequence shown here is derived from an EMBL/GenBank/DDBJ whole genome shotgun (WGS) entry which is preliminary data.</text>
</comment>
<dbReference type="EMBL" id="AMZH03005546">
    <property type="protein sequence ID" value="RRT66151.1"/>
    <property type="molecule type" value="Genomic_DNA"/>
</dbReference>
<proteinExistence type="predicted"/>
<dbReference type="AlphaFoldDB" id="A0A444CME4"/>
<dbReference type="Proteomes" id="UP000287651">
    <property type="component" value="Unassembled WGS sequence"/>
</dbReference>
<sequence length="49" mass="5616">MFSFDYFALADGVRRFSHSFVSRWHLAAAKLAVCLLLLFSFSTYHSGLQ</sequence>